<dbReference type="EMBL" id="JBHYTS010000002">
    <property type="protein sequence ID" value="MFE1749341.1"/>
    <property type="molecule type" value="Genomic_DNA"/>
</dbReference>
<dbReference type="Proteomes" id="UP001599756">
    <property type="component" value="Unassembled WGS sequence"/>
</dbReference>
<feature type="compositionally biased region" description="Gly residues" evidence="1">
    <location>
        <begin position="59"/>
        <end position="68"/>
    </location>
</feature>
<evidence type="ECO:0000313" key="3">
    <source>
        <dbReference type="EMBL" id="MFE1749341.1"/>
    </source>
</evidence>
<organism evidence="3 4">
    <name type="scientific">Streptomyces anandii</name>
    <dbReference type="NCBI Taxonomy" id="285454"/>
    <lineage>
        <taxon>Bacteria</taxon>
        <taxon>Bacillati</taxon>
        <taxon>Actinomycetota</taxon>
        <taxon>Actinomycetes</taxon>
        <taxon>Kitasatosporales</taxon>
        <taxon>Streptomycetaceae</taxon>
        <taxon>Streptomyces</taxon>
    </lineage>
</organism>
<feature type="region of interest" description="Disordered" evidence="1">
    <location>
        <begin position="53"/>
        <end position="86"/>
    </location>
</feature>
<feature type="domain" description="AMP-dependent synthetase/ligase" evidence="2">
    <location>
        <begin position="13"/>
        <end position="61"/>
    </location>
</feature>
<evidence type="ECO:0000259" key="2">
    <source>
        <dbReference type="Pfam" id="PF00501"/>
    </source>
</evidence>
<dbReference type="InterPro" id="IPR042099">
    <property type="entry name" value="ANL_N_sf"/>
</dbReference>
<gene>
    <name evidence="3" type="ORF">ACFW88_02095</name>
</gene>
<dbReference type="RefSeq" id="WP_381839491.1">
    <property type="nucleotide sequence ID" value="NZ_JBHYTS010000002.1"/>
</dbReference>
<proteinExistence type="predicted"/>
<evidence type="ECO:0000313" key="4">
    <source>
        <dbReference type="Proteomes" id="UP001599756"/>
    </source>
</evidence>
<name>A0ABW6GY95_9ACTN</name>
<dbReference type="Pfam" id="PF00501">
    <property type="entry name" value="AMP-binding"/>
    <property type="match status" value="1"/>
</dbReference>
<dbReference type="Gene3D" id="3.40.50.12780">
    <property type="entry name" value="N-terminal domain of ligase-like"/>
    <property type="match status" value="1"/>
</dbReference>
<accession>A0ABW6GY95</accession>
<dbReference type="SUPFAM" id="SSF56801">
    <property type="entry name" value="Acetyl-CoA synthetase-like"/>
    <property type="match status" value="1"/>
</dbReference>
<comment type="caution">
    <text evidence="3">The sequence shown here is derived from an EMBL/GenBank/DDBJ whole genome shotgun (WGS) entry which is preliminary data.</text>
</comment>
<feature type="compositionally biased region" description="Low complexity" evidence="1">
    <location>
        <begin position="69"/>
        <end position="86"/>
    </location>
</feature>
<dbReference type="InterPro" id="IPR000873">
    <property type="entry name" value="AMP-dep_synth/lig_dom"/>
</dbReference>
<protein>
    <submittedName>
        <fullName evidence="3">AMP-binding protein</fullName>
    </submittedName>
</protein>
<evidence type="ECO:0000256" key="1">
    <source>
        <dbReference type="SAM" id="MobiDB-lite"/>
    </source>
</evidence>
<sequence length="86" mass="8736">MTPERGSTVDAVLRRSARRTPARVAVEYGERSWTYAELDDAVSRAASVLLGRGLAPGDRVGGGAGASGGTRARGAAAAPARARGRG</sequence>
<keyword evidence="4" id="KW-1185">Reference proteome</keyword>
<feature type="non-terminal residue" evidence="3">
    <location>
        <position position="86"/>
    </location>
</feature>
<reference evidence="3 4" key="1">
    <citation type="submission" date="2024-09" db="EMBL/GenBank/DDBJ databases">
        <title>The Natural Products Discovery Center: Release of the First 8490 Sequenced Strains for Exploring Actinobacteria Biosynthetic Diversity.</title>
        <authorList>
            <person name="Kalkreuter E."/>
            <person name="Kautsar S.A."/>
            <person name="Yang D."/>
            <person name="Bader C.D."/>
            <person name="Teijaro C.N."/>
            <person name="Fluegel L."/>
            <person name="Davis C.M."/>
            <person name="Simpson J.R."/>
            <person name="Lauterbach L."/>
            <person name="Steele A.D."/>
            <person name="Gui C."/>
            <person name="Meng S."/>
            <person name="Li G."/>
            <person name="Viehrig K."/>
            <person name="Ye F."/>
            <person name="Su P."/>
            <person name="Kiefer A.F."/>
            <person name="Nichols A."/>
            <person name="Cepeda A.J."/>
            <person name="Yan W."/>
            <person name="Fan B."/>
            <person name="Jiang Y."/>
            <person name="Adhikari A."/>
            <person name="Zheng C.-J."/>
            <person name="Schuster L."/>
            <person name="Cowan T.M."/>
            <person name="Smanski M.J."/>
            <person name="Chevrette M.G."/>
            <person name="De Carvalho L.P.S."/>
            <person name="Shen B."/>
        </authorList>
    </citation>
    <scope>NUCLEOTIDE SEQUENCE [LARGE SCALE GENOMIC DNA]</scope>
    <source>
        <strain evidence="3 4">NPDC059500</strain>
    </source>
</reference>